<dbReference type="SUPFAM" id="SSF56112">
    <property type="entry name" value="Protein kinase-like (PK-like)"/>
    <property type="match status" value="1"/>
</dbReference>
<accession>A0ABP0ZFH6</accession>
<feature type="domain" description="Protein kinase" evidence="9">
    <location>
        <begin position="147"/>
        <end position="499"/>
    </location>
</feature>
<dbReference type="PANTHER" id="PTHR24058">
    <property type="entry name" value="DUAL SPECIFICITY PROTEIN KINASE"/>
    <property type="match status" value="1"/>
</dbReference>
<dbReference type="InterPro" id="IPR000719">
    <property type="entry name" value="Prot_kinase_dom"/>
</dbReference>
<dbReference type="Proteomes" id="UP001497383">
    <property type="component" value="Chromosome 1"/>
</dbReference>
<dbReference type="RefSeq" id="XP_066827364.1">
    <property type="nucleotide sequence ID" value="XM_066974461.1"/>
</dbReference>
<evidence type="ECO:0000256" key="4">
    <source>
        <dbReference type="ARBA" id="ARBA00022741"/>
    </source>
</evidence>
<evidence type="ECO:0000256" key="5">
    <source>
        <dbReference type="ARBA" id="ARBA00022777"/>
    </source>
</evidence>
<keyword evidence="6 7" id="KW-0067">ATP-binding</keyword>
<sequence length="500" mass="56708">MSHNSGDVFERLYNSPQRSHVRRVASSQLPAPKRCPSRCKIDSIEQLYRLLFERDPNLFSIKDYGWEISHRPSLNIDDIPLSNLNVFERGELMRKRSVYYVPTTSTFPTAATAQREIKLTDYEDNFGFDDVSGNYKVNLNDHINYRYQVLRNVGKGSFGKVILVQDHKVAGDDFLLALKIINNNPAASLQSVNEIKMLKCIKDHGGHRNVVEFFNQFNFRSHICITTELLSLNLYSLLEVTKFQGFSAPVVAQFGRQILQGISFLHGHSIIHCDIKPENIMVKLPADHESTELNVKLIDFGSSCFDNEQCFSYIQSRFYRAPEIILGAEYNNKIDIWSVGCVLAELFTGVPLLPGKNEIDQVGLILGIFGAPKSCTIQRFRSQLAKSFQPTTMDIESRSVLPHANQIKKTLLYKIFDQNGKINLQILNQYKAATPDLTSLKKQFRLNSKTLDICMGIAGDGTDNPLDKQSSMTRFLQKIFVWDPMARESADALLADSFLS</sequence>
<dbReference type="PROSITE" id="PS00107">
    <property type="entry name" value="PROTEIN_KINASE_ATP"/>
    <property type="match status" value="1"/>
</dbReference>
<reference evidence="10 11" key="1">
    <citation type="submission" date="2024-03" db="EMBL/GenBank/DDBJ databases">
        <authorList>
            <person name="Brejova B."/>
        </authorList>
    </citation>
    <scope>NUCLEOTIDE SEQUENCE [LARGE SCALE GENOMIC DNA]</scope>
    <source>
        <strain evidence="10 11">CBS 14171</strain>
    </source>
</reference>
<evidence type="ECO:0000259" key="9">
    <source>
        <dbReference type="PROSITE" id="PS50011"/>
    </source>
</evidence>
<dbReference type="Pfam" id="PF00069">
    <property type="entry name" value="Pkinase"/>
    <property type="match status" value="1"/>
</dbReference>
<feature type="binding site" evidence="7">
    <location>
        <position position="179"/>
    </location>
    <ligand>
        <name>ATP</name>
        <dbReference type="ChEBI" id="CHEBI:30616"/>
    </ligand>
</feature>
<dbReference type="InterPro" id="IPR017441">
    <property type="entry name" value="Protein_kinase_ATP_BS"/>
</dbReference>
<evidence type="ECO:0000256" key="6">
    <source>
        <dbReference type="ARBA" id="ARBA00022840"/>
    </source>
</evidence>
<keyword evidence="4 7" id="KW-0547">Nucleotide-binding</keyword>
<organism evidence="10 11">
    <name type="scientific">Lodderomyces beijingensis</name>
    <dbReference type="NCBI Taxonomy" id="1775926"/>
    <lineage>
        <taxon>Eukaryota</taxon>
        <taxon>Fungi</taxon>
        <taxon>Dikarya</taxon>
        <taxon>Ascomycota</taxon>
        <taxon>Saccharomycotina</taxon>
        <taxon>Pichiomycetes</taxon>
        <taxon>Debaryomycetaceae</taxon>
        <taxon>Candida/Lodderomyces clade</taxon>
        <taxon>Lodderomyces</taxon>
    </lineage>
</organism>
<dbReference type="PANTHER" id="PTHR24058:SF22">
    <property type="entry name" value="DUAL SPECIFICITY TYROSINE-PHOSPHORYLATION-REGULATED KINASE 4"/>
    <property type="match status" value="1"/>
</dbReference>
<evidence type="ECO:0000256" key="3">
    <source>
        <dbReference type="ARBA" id="ARBA00022679"/>
    </source>
</evidence>
<evidence type="ECO:0000256" key="7">
    <source>
        <dbReference type="PROSITE-ProRule" id="PRU10141"/>
    </source>
</evidence>
<keyword evidence="11" id="KW-1185">Reference proteome</keyword>
<keyword evidence="3" id="KW-0808">Transferase</keyword>
<protein>
    <recommendedName>
        <fullName evidence="9">Protein kinase domain-containing protein</fullName>
    </recommendedName>
</protein>
<dbReference type="Gene3D" id="3.30.200.20">
    <property type="entry name" value="Phosphorylase Kinase, domain 1"/>
    <property type="match status" value="1"/>
</dbReference>
<evidence type="ECO:0000256" key="8">
    <source>
        <dbReference type="RuleBase" id="RU000304"/>
    </source>
</evidence>
<evidence type="ECO:0000256" key="1">
    <source>
        <dbReference type="ARBA" id="ARBA00008867"/>
    </source>
</evidence>
<dbReference type="SMART" id="SM00220">
    <property type="entry name" value="S_TKc"/>
    <property type="match status" value="1"/>
</dbReference>
<name>A0ABP0ZFH6_9ASCO</name>
<dbReference type="EMBL" id="OZ022405">
    <property type="protein sequence ID" value="CAK9435699.1"/>
    <property type="molecule type" value="Genomic_DNA"/>
</dbReference>
<dbReference type="PROSITE" id="PS50011">
    <property type="entry name" value="PROTEIN_KINASE_DOM"/>
    <property type="match status" value="1"/>
</dbReference>
<keyword evidence="5" id="KW-0418">Kinase</keyword>
<dbReference type="InterPro" id="IPR008271">
    <property type="entry name" value="Ser/Thr_kinase_AS"/>
</dbReference>
<dbReference type="InterPro" id="IPR050494">
    <property type="entry name" value="Ser_Thr_dual-spec_kinase"/>
</dbReference>
<dbReference type="InterPro" id="IPR011009">
    <property type="entry name" value="Kinase-like_dom_sf"/>
</dbReference>
<proteinExistence type="inferred from homology"/>
<evidence type="ECO:0000256" key="2">
    <source>
        <dbReference type="ARBA" id="ARBA00022527"/>
    </source>
</evidence>
<keyword evidence="2 8" id="KW-0723">Serine/threonine-protein kinase</keyword>
<gene>
    <name evidence="10" type="ORF">LODBEIA_P04260</name>
</gene>
<dbReference type="GeneID" id="92205622"/>
<dbReference type="PROSITE" id="PS00108">
    <property type="entry name" value="PROTEIN_KINASE_ST"/>
    <property type="match status" value="1"/>
</dbReference>
<dbReference type="Gene3D" id="1.10.510.10">
    <property type="entry name" value="Transferase(Phosphotransferase) domain 1"/>
    <property type="match status" value="1"/>
</dbReference>
<comment type="similarity">
    <text evidence="1">Belongs to the protein kinase superfamily. CMGC Ser/Thr protein kinase family. MNB/DYRK subfamily.</text>
</comment>
<evidence type="ECO:0000313" key="11">
    <source>
        <dbReference type="Proteomes" id="UP001497383"/>
    </source>
</evidence>
<evidence type="ECO:0000313" key="10">
    <source>
        <dbReference type="EMBL" id="CAK9435699.1"/>
    </source>
</evidence>